<dbReference type="OrthoDB" id="9806880at2"/>
<evidence type="ECO:0000256" key="5">
    <source>
        <dbReference type="ARBA" id="ARBA00023315"/>
    </source>
</evidence>
<dbReference type="CDD" id="cd07989">
    <property type="entry name" value="LPLAT_AGPAT-like"/>
    <property type="match status" value="1"/>
</dbReference>
<organism evidence="7 8">
    <name type="scientific">Palleronia sediminis</name>
    <dbReference type="NCBI Taxonomy" id="2547833"/>
    <lineage>
        <taxon>Bacteria</taxon>
        <taxon>Pseudomonadati</taxon>
        <taxon>Pseudomonadota</taxon>
        <taxon>Alphaproteobacteria</taxon>
        <taxon>Rhodobacterales</taxon>
        <taxon>Roseobacteraceae</taxon>
        <taxon>Palleronia</taxon>
    </lineage>
</organism>
<evidence type="ECO:0000256" key="3">
    <source>
        <dbReference type="ARBA" id="ARBA00022679"/>
    </source>
</evidence>
<proteinExistence type="predicted"/>
<keyword evidence="5 7" id="KW-0012">Acyltransferase</keyword>
<dbReference type="SMART" id="SM00563">
    <property type="entry name" value="PlsC"/>
    <property type="match status" value="1"/>
</dbReference>
<dbReference type="AlphaFoldDB" id="A0A4R6AJT7"/>
<protein>
    <submittedName>
        <fullName evidence="7">1-acyl-sn-glycerol-3-phosphate acyltransferase</fullName>
    </submittedName>
</protein>
<sequence>MSTWRGAPPPDPVPISAAGWLRVFAKGVPLALVVFGGLAVHMILRAIEAPAMTLGARISRGSALARPVTPWVTVGVCRAALTLIGLRCKTTGAPMRRRGALVANHSSWLDIFVLNAAGPLYFVSKSEVAGWPGIGWLARATGTVFIRRDPREARAQTALFEARLRAGHRLLFFPEGTSTDGMRVLPFKATLFGAFFAEGLRDAISVQPVSVVYTAPAGADPRFYGWWGDMAFGAHLLHLLAAPRHGRVAVDWHAPVEVAASPDRKALARATEAAIRLAVERRRELGQPPQGVGR</sequence>
<dbReference type="RefSeq" id="WP_133395484.1">
    <property type="nucleotide sequence ID" value="NZ_SNAA01000002.1"/>
</dbReference>
<feature type="domain" description="Phospholipid/glycerol acyltransferase" evidence="6">
    <location>
        <begin position="99"/>
        <end position="214"/>
    </location>
</feature>
<dbReference type="Pfam" id="PF01553">
    <property type="entry name" value="Acyltransferase"/>
    <property type="match status" value="1"/>
</dbReference>
<dbReference type="GO" id="GO:0003841">
    <property type="term" value="F:1-acylglycerol-3-phosphate O-acyltransferase activity"/>
    <property type="evidence" value="ECO:0007669"/>
    <property type="project" value="TreeGrafter"/>
</dbReference>
<evidence type="ECO:0000256" key="1">
    <source>
        <dbReference type="ARBA" id="ARBA00005189"/>
    </source>
</evidence>
<keyword evidence="2" id="KW-0444">Lipid biosynthesis</keyword>
<accession>A0A4R6AJT7</accession>
<comment type="pathway">
    <text evidence="1">Lipid metabolism.</text>
</comment>
<evidence type="ECO:0000256" key="2">
    <source>
        <dbReference type="ARBA" id="ARBA00022516"/>
    </source>
</evidence>
<comment type="caution">
    <text evidence="7">The sequence shown here is derived from an EMBL/GenBank/DDBJ whole genome shotgun (WGS) entry which is preliminary data.</text>
</comment>
<evidence type="ECO:0000313" key="7">
    <source>
        <dbReference type="EMBL" id="TDL83532.1"/>
    </source>
</evidence>
<gene>
    <name evidence="7" type="ORF">E2L08_02485</name>
</gene>
<evidence type="ECO:0000259" key="6">
    <source>
        <dbReference type="SMART" id="SM00563"/>
    </source>
</evidence>
<keyword evidence="3 7" id="KW-0808">Transferase</keyword>
<dbReference type="PANTHER" id="PTHR10434">
    <property type="entry name" value="1-ACYL-SN-GLYCEROL-3-PHOSPHATE ACYLTRANSFERASE"/>
    <property type="match status" value="1"/>
</dbReference>
<dbReference type="GO" id="GO:0006654">
    <property type="term" value="P:phosphatidic acid biosynthetic process"/>
    <property type="evidence" value="ECO:0007669"/>
    <property type="project" value="TreeGrafter"/>
</dbReference>
<dbReference type="EMBL" id="SNAA01000002">
    <property type="protein sequence ID" value="TDL83532.1"/>
    <property type="molecule type" value="Genomic_DNA"/>
</dbReference>
<dbReference type="Proteomes" id="UP000295701">
    <property type="component" value="Unassembled WGS sequence"/>
</dbReference>
<evidence type="ECO:0000256" key="4">
    <source>
        <dbReference type="ARBA" id="ARBA00023098"/>
    </source>
</evidence>
<dbReference type="InterPro" id="IPR002123">
    <property type="entry name" value="Plipid/glycerol_acylTrfase"/>
</dbReference>
<dbReference type="PANTHER" id="PTHR10434:SF64">
    <property type="entry name" value="1-ACYL-SN-GLYCEROL-3-PHOSPHATE ACYLTRANSFERASE-RELATED"/>
    <property type="match status" value="1"/>
</dbReference>
<name>A0A4R6AJT7_9RHOB</name>
<dbReference type="SUPFAM" id="SSF69593">
    <property type="entry name" value="Glycerol-3-phosphate (1)-acyltransferase"/>
    <property type="match status" value="1"/>
</dbReference>
<keyword evidence="8" id="KW-1185">Reference proteome</keyword>
<evidence type="ECO:0000313" key="8">
    <source>
        <dbReference type="Proteomes" id="UP000295701"/>
    </source>
</evidence>
<reference evidence="7 8" key="1">
    <citation type="submission" date="2019-03" db="EMBL/GenBank/DDBJ databases">
        <title>Primorskyibacter sp. SS33 isolated from sediments.</title>
        <authorList>
            <person name="Xunke S."/>
        </authorList>
    </citation>
    <scope>NUCLEOTIDE SEQUENCE [LARGE SCALE GENOMIC DNA]</scope>
    <source>
        <strain evidence="7 8">SS33</strain>
    </source>
</reference>
<keyword evidence="4" id="KW-0443">Lipid metabolism</keyword>